<gene>
    <name evidence="2" type="primary">cutC</name>
    <name evidence="3" type="ORF">B2K_24050</name>
</gene>
<sequence length="245" mass="26162">MRSPASREPGGVKLEVIAVNAAEAAAAVRCGADRIEYIAAFEEGGLTPEPGSIQEVVEAVPVPVHVMVRPHSRSFRYERDELLEMAESVRLIRAAGAGGVVLGALTREGTVDEEALKVLLEAAGDLSVTFHRAFDEIGDQPGALRTLLAYPQIRHVLTSGGRPSALEAAQRLRELTELSRGTHLTVLAGSGLRPEGLEAFLRRTGVREVHFGTGVRFGGDPAQGIDPERMQAVKAILERFGAETA</sequence>
<comment type="caution">
    <text evidence="2">Once thought to be involved in copper homeostasis, experiments in E.coli have shown this is not the case.</text>
</comment>
<protein>
    <recommendedName>
        <fullName evidence="2">PF03932 family protein CutC</fullName>
    </recommendedName>
</protein>
<dbReference type="KEGG" id="pmw:B2K_24050"/>
<comment type="subcellular location">
    <subcellularLocation>
        <location evidence="2">Cytoplasm</location>
    </subcellularLocation>
</comment>
<keyword evidence="2" id="KW-0963">Cytoplasm</keyword>
<evidence type="ECO:0000313" key="3">
    <source>
        <dbReference type="EMBL" id="AFH63721.2"/>
    </source>
</evidence>
<dbReference type="GO" id="GO:0005507">
    <property type="term" value="F:copper ion binding"/>
    <property type="evidence" value="ECO:0007669"/>
    <property type="project" value="TreeGrafter"/>
</dbReference>
<dbReference type="GO" id="GO:0005737">
    <property type="term" value="C:cytoplasm"/>
    <property type="evidence" value="ECO:0007669"/>
    <property type="project" value="UniProtKB-SubCell"/>
</dbReference>
<dbReference type="PANTHER" id="PTHR12598">
    <property type="entry name" value="COPPER HOMEOSTASIS PROTEIN CUTC"/>
    <property type="match status" value="1"/>
</dbReference>
<dbReference type="Proteomes" id="UP000007392">
    <property type="component" value="Chromosome"/>
</dbReference>
<dbReference type="Gene3D" id="3.20.20.380">
    <property type="entry name" value="Copper homeostasis (CutC) domain"/>
    <property type="match status" value="1"/>
</dbReference>
<evidence type="ECO:0000256" key="1">
    <source>
        <dbReference type="ARBA" id="ARBA00007768"/>
    </source>
</evidence>
<dbReference type="InterPro" id="IPR005627">
    <property type="entry name" value="CutC-like"/>
</dbReference>
<name>I0BMX4_9BACL</name>
<comment type="similarity">
    <text evidence="1 2">Belongs to the CutC family.</text>
</comment>
<dbReference type="PANTHER" id="PTHR12598:SF0">
    <property type="entry name" value="COPPER HOMEOSTASIS PROTEIN CUTC HOMOLOG"/>
    <property type="match status" value="1"/>
</dbReference>
<organism evidence="3 4">
    <name type="scientific">Paenibacillus mucilaginosus K02</name>
    <dbReference type="NCBI Taxonomy" id="997761"/>
    <lineage>
        <taxon>Bacteria</taxon>
        <taxon>Bacillati</taxon>
        <taxon>Bacillota</taxon>
        <taxon>Bacilli</taxon>
        <taxon>Bacillales</taxon>
        <taxon>Paenibacillaceae</taxon>
        <taxon>Paenibacillus</taxon>
    </lineage>
</organism>
<dbReference type="AlphaFoldDB" id="I0BMX4"/>
<proteinExistence type="inferred from homology"/>
<evidence type="ECO:0000256" key="2">
    <source>
        <dbReference type="HAMAP-Rule" id="MF_00795"/>
    </source>
</evidence>
<dbReference type="Pfam" id="PF03932">
    <property type="entry name" value="CutC"/>
    <property type="match status" value="1"/>
</dbReference>
<dbReference type="SUPFAM" id="SSF110395">
    <property type="entry name" value="CutC-like"/>
    <property type="match status" value="1"/>
</dbReference>
<dbReference type="RefSeq" id="WP_016362795.1">
    <property type="nucleotide sequence ID" value="NC_017672.3"/>
</dbReference>
<dbReference type="HAMAP" id="MF_00795">
    <property type="entry name" value="CutC"/>
    <property type="match status" value="1"/>
</dbReference>
<accession>I0BMX4</accession>
<dbReference type="EMBL" id="CP003422">
    <property type="protein sequence ID" value="AFH63721.2"/>
    <property type="molecule type" value="Genomic_DNA"/>
</dbReference>
<dbReference type="InterPro" id="IPR036822">
    <property type="entry name" value="CutC-like_dom_sf"/>
</dbReference>
<dbReference type="HOGENOM" id="CLU_050555_1_1_9"/>
<reference evidence="3 4" key="1">
    <citation type="submission" date="2013-06" db="EMBL/GenBank/DDBJ databases">
        <title>Complete genome sequence of Paenibacillus mucilaginosus K02.</title>
        <authorList>
            <person name="Xiao B."/>
            <person name="Sun L."/>
            <person name="Xiao L."/>
            <person name="Lian B."/>
        </authorList>
    </citation>
    <scope>NUCLEOTIDE SEQUENCE [LARGE SCALE GENOMIC DNA]</scope>
    <source>
        <strain evidence="3 4">K02</strain>
    </source>
</reference>
<evidence type="ECO:0000313" key="4">
    <source>
        <dbReference type="Proteomes" id="UP000007392"/>
    </source>
</evidence>